<comment type="caution">
    <text evidence="2">The sequence shown here is derived from an EMBL/GenBank/DDBJ whole genome shotgun (WGS) entry which is preliminary data.</text>
</comment>
<feature type="compositionally biased region" description="Low complexity" evidence="1">
    <location>
        <begin position="54"/>
        <end position="77"/>
    </location>
</feature>
<sequence>MTQTVAESTSTPKKIGSDPISSFSALLSPISGTVSDTKVLNDSEDEEKETSLDSSAGSAASHQSSTSRASSESGEAGHQFQEGLDVLEKARGLNELKLFNGSEHSVNETILQLMRVFLKNQESKAGFRRIVKTMSNVLPEDHCLPSSDVILKYIQELIPDVVEEACHYCRECNLYIEESAILKDCTVCKRKTDIGTYYSFSVAGIVKFLFEIRNLASLMDSCEIDNKSEPNIYKDAYNGSEYKRINEHRGKYDLTIILNSDGVQLRKKSKKDLWLLLCTFVEIPCHLREAFLCVLGVWYDEVKPNMNTFMKKLCEELKKINENGIEWRHPVTGQLHLTYVRLQLVVADAPARAKMQNIMAHNSKYPCCICEIKTIKCTLQVGMKKRIRVYPYLHNPKLRSKSRMLVQAAKAIDSGNGSEKGVKGVSVLSIIPYVDVSTIFIPEYMHSTLLGCTRQLINIFLERKGEWNIEKYSVLIDEDLARIQHPDFVHRFPRQLKNVKNWKASDWYYFLLFESLPILKKYLPVRYYQHLILLVVPIYDLLRRNISEEKIKAANLLLNLFVNQFNNLYPDREWSSNIHSLCHLALCVTRHGPLSCTSAFPFEGMNGTVAKATHGSHNVGQEIVNNIKICQGVQVLEKIKNGLNDLSSSNSSLLQPLGKEVQLNLSPTELSVFKGKSFHIFSRAQIGCNIYTSQIHKKLKSANYYVMWKQKESGENSVGSVKFFAVENGVLCAYVNLFSVDHLNVIFNDEAMVAVEHLIPILESDSACLVSGEELLSFVKVGRCGNFIFVRPNLLHQVM</sequence>
<gene>
    <name evidence="2" type="ORF">KUF71_019346</name>
</gene>
<proteinExistence type="predicted"/>
<feature type="region of interest" description="Disordered" evidence="1">
    <location>
        <begin position="1"/>
        <end position="20"/>
    </location>
</feature>
<dbReference type="EMBL" id="JAHWGI010000090">
    <property type="protein sequence ID" value="KAK3909291.1"/>
    <property type="molecule type" value="Genomic_DNA"/>
</dbReference>
<reference evidence="2" key="2">
    <citation type="journal article" date="2023" name="BMC Genomics">
        <title>Pest status, molecular evolution, and epigenetic factors derived from the genome assembly of Frankliniella fusca, a thysanopteran phytovirus vector.</title>
        <authorList>
            <person name="Catto M.A."/>
            <person name="Labadie P.E."/>
            <person name="Jacobson A.L."/>
            <person name="Kennedy G.G."/>
            <person name="Srinivasan R."/>
            <person name="Hunt B.G."/>
        </authorList>
    </citation>
    <scope>NUCLEOTIDE SEQUENCE</scope>
    <source>
        <strain evidence="2">PL_HMW_Pooled</strain>
    </source>
</reference>
<dbReference type="Proteomes" id="UP001219518">
    <property type="component" value="Unassembled WGS sequence"/>
</dbReference>
<keyword evidence="3" id="KW-1185">Reference proteome</keyword>
<organism evidence="2 3">
    <name type="scientific">Frankliniella fusca</name>
    <dbReference type="NCBI Taxonomy" id="407009"/>
    <lineage>
        <taxon>Eukaryota</taxon>
        <taxon>Metazoa</taxon>
        <taxon>Ecdysozoa</taxon>
        <taxon>Arthropoda</taxon>
        <taxon>Hexapoda</taxon>
        <taxon>Insecta</taxon>
        <taxon>Pterygota</taxon>
        <taxon>Neoptera</taxon>
        <taxon>Paraneoptera</taxon>
        <taxon>Thysanoptera</taxon>
        <taxon>Terebrantia</taxon>
        <taxon>Thripoidea</taxon>
        <taxon>Thripidae</taxon>
        <taxon>Frankliniella</taxon>
    </lineage>
</organism>
<feature type="compositionally biased region" description="Polar residues" evidence="1">
    <location>
        <begin position="1"/>
        <end position="12"/>
    </location>
</feature>
<reference evidence="2" key="1">
    <citation type="submission" date="2021-07" db="EMBL/GenBank/DDBJ databases">
        <authorList>
            <person name="Catto M.A."/>
            <person name="Jacobson A."/>
            <person name="Kennedy G."/>
            <person name="Labadie P."/>
            <person name="Hunt B.G."/>
            <person name="Srinivasan R."/>
        </authorList>
    </citation>
    <scope>NUCLEOTIDE SEQUENCE</scope>
    <source>
        <strain evidence="2">PL_HMW_Pooled</strain>
        <tissue evidence="2">Head</tissue>
    </source>
</reference>
<evidence type="ECO:0000313" key="2">
    <source>
        <dbReference type="EMBL" id="KAK3909291.1"/>
    </source>
</evidence>
<evidence type="ECO:0000256" key="1">
    <source>
        <dbReference type="SAM" id="MobiDB-lite"/>
    </source>
</evidence>
<dbReference type="AlphaFoldDB" id="A0AAE1L798"/>
<protein>
    <submittedName>
        <fullName evidence="2">Protein transport protein SEC24</fullName>
    </submittedName>
</protein>
<dbReference type="PANTHER" id="PTHR46579">
    <property type="entry name" value="F5/8 TYPE C DOMAIN-CONTAINING PROTEIN-RELATED"/>
    <property type="match status" value="1"/>
</dbReference>
<feature type="region of interest" description="Disordered" evidence="1">
    <location>
        <begin position="34"/>
        <end position="79"/>
    </location>
</feature>
<accession>A0AAE1L798</accession>
<evidence type="ECO:0000313" key="3">
    <source>
        <dbReference type="Proteomes" id="UP001219518"/>
    </source>
</evidence>
<name>A0AAE1L798_9NEOP</name>
<dbReference type="PANTHER" id="PTHR46579:SF1">
    <property type="entry name" value="F5_8 TYPE C DOMAIN-CONTAINING PROTEIN"/>
    <property type="match status" value="1"/>
</dbReference>